<dbReference type="NCBIfam" id="TIGR00413">
    <property type="entry name" value="rlpA"/>
    <property type="match status" value="1"/>
</dbReference>
<evidence type="ECO:0000256" key="3">
    <source>
        <dbReference type="HAMAP-Rule" id="MF_02071"/>
    </source>
</evidence>
<dbReference type="Pfam" id="PF03330">
    <property type="entry name" value="DPBB_1"/>
    <property type="match status" value="1"/>
</dbReference>
<dbReference type="PANTHER" id="PTHR34183:SF8">
    <property type="entry name" value="ENDOLYTIC PEPTIDOGLYCAN TRANSGLYCOSYLASE RLPA-RELATED"/>
    <property type="match status" value="1"/>
</dbReference>
<protein>
    <recommendedName>
        <fullName evidence="3">Probable endolytic peptidoglycan transglycosylase RlpA</fullName>
        <ecNumber evidence="3">4.2.2.-</ecNumber>
    </recommendedName>
</protein>
<dbReference type="SUPFAM" id="SSF50685">
    <property type="entry name" value="Barwin-like endoglucanases"/>
    <property type="match status" value="1"/>
</dbReference>
<dbReference type="Gene3D" id="2.40.40.10">
    <property type="entry name" value="RlpA-like domain"/>
    <property type="match status" value="1"/>
</dbReference>
<accession>A0ABW6C2P7</accession>
<dbReference type="HAMAP" id="MF_02071">
    <property type="entry name" value="RlpA"/>
    <property type="match status" value="1"/>
</dbReference>
<evidence type="ECO:0000313" key="7">
    <source>
        <dbReference type="Proteomes" id="UP001597641"/>
    </source>
</evidence>
<feature type="domain" description="RlpA-like protein double-psi beta-barrel" evidence="5">
    <location>
        <begin position="50"/>
        <end position="139"/>
    </location>
</feature>
<gene>
    <name evidence="3" type="primary">rlpA</name>
    <name evidence="6" type="ORF">ACFS7Z_21360</name>
</gene>
<evidence type="ECO:0000256" key="2">
    <source>
        <dbReference type="ARBA" id="ARBA00023316"/>
    </source>
</evidence>
<dbReference type="EMBL" id="JBHUOX010000021">
    <property type="protein sequence ID" value="MFD3002929.1"/>
    <property type="molecule type" value="Genomic_DNA"/>
</dbReference>
<dbReference type="PANTHER" id="PTHR34183">
    <property type="entry name" value="ENDOLYTIC PEPTIDOGLYCAN TRANSGLYCOSYLASE RLPA"/>
    <property type="match status" value="1"/>
</dbReference>
<dbReference type="EC" id="4.2.2.-" evidence="3"/>
<evidence type="ECO:0000256" key="1">
    <source>
        <dbReference type="ARBA" id="ARBA00023239"/>
    </source>
</evidence>
<proteinExistence type="inferred from homology"/>
<sequence>MLHPLLHLTTPLHTAVLTWSKRAIAAGCVAACLSSCASSVPAFGERGYTEEGKASYYARKFQGRDMANGQPYRRGKMTAAHCTLPLGTKVKVTNVRTNKSVKVEITDWGPFVKGRIVDLSEKAARRLDFIKAGVVPVEVKVIKPASGK</sequence>
<dbReference type="InterPro" id="IPR036908">
    <property type="entry name" value="RlpA-like_sf"/>
</dbReference>
<dbReference type="Proteomes" id="UP001597641">
    <property type="component" value="Unassembled WGS sequence"/>
</dbReference>
<keyword evidence="2 3" id="KW-0961">Cell wall biogenesis/degradation</keyword>
<evidence type="ECO:0000313" key="6">
    <source>
        <dbReference type="EMBL" id="MFD3002929.1"/>
    </source>
</evidence>
<dbReference type="InterPro" id="IPR009009">
    <property type="entry name" value="RlpA-like_DPBB"/>
</dbReference>
<comment type="similarity">
    <text evidence="3 4">Belongs to the RlpA family.</text>
</comment>
<dbReference type="RefSeq" id="WP_377489289.1">
    <property type="nucleotide sequence ID" value="NZ_JBHUOX010000021.1"/>
</dbReference>
<dbReference type="InterPro" id="IPR012997">
    <property type="entry name" value="RplA"/>
</dbReference>
<keyword evidence="1 3" id="KW-0456">Lyase</keyword>
<name>A0ABW6C2P7_9BACT</name>
<dbReference type="InterPro" id="IPR034718">
    <property type="entry name" value="RlpA"/>
</dbReference>
<evidence type="ECO:0000256" key="4">
    <source>
        <dbReference type="RuleBase" id="RU003495"/>
    </source>
</evidence>
<keyword evidence="7" id="KW-1185">Reference proteome</keyword>
<organism evidence="6 7">
    <name type="scientific">Pontibacter toksunensis</name>
    <dbReference type="NCBI Taxonomy" id="1332631"/>
    <lineage>
        <taxon>Bacteria</taxon>
        <taxon>Pseudomonadati</taxon>
        <taxon>Bacteroidota</taxon>
        <taxon>Cytophagia</taxon>
        <taxon>Cytophagales</taxon>
        <taxon>Hymenobacteraceae</taxon>
        <taxon>Pontibacter</taxon>
    </lineage>
</organism>
<evidence type="ECO:0000259" key="5">
    <source>
        <dbReference type="Pfam" id="PF03330"/>
    </source>
</evidence>
<comment type="function">
    <text evidence="3">Lytic transglycosylase with a strong preference for naked glycan strands that lack stem peptides.</text>
</comment>
<reference evidence="7" key="1">
    <citation type="journal article" date="2019" name="Int. J. Syst. Evol. Microbiol.">
        <title>The Global Catalogue of Microorganisms (GCM) 10K type strain sequencing project: providing services to taxonomists for standard genome sequencing and annotation.</title>
        <authorList>
            <consortium name="The Broad Institute Genomics Platform"/>
            <consortium name="The Broad Institute Genome Sequencing Center for Infectious Disease"/>
            <person name="Wu L."/>
            <person name="Ma J."/>
        </authorList>
    </citation>
    <scope>NUCLEOTIDE SEQUENCE [LARGE SCALE GENOMIC DNA]</scope>
    <source>
        <strain evidence="7">KCTC 23984</strain>
    </source>
</reference>
<comment type="caution">
    <text evidence="6">The sequence shown here is derived from an EMBL/GenBank/DDBJ whole genome shotgun (WGS) entry which is preliminary data.</text>
</comment>
<dbReference type="CDD" id="cd22268">
    <property type="entry name" value="DPBB_RlpA-like"/>
    <property type="match status" value="1"/>
</dbReference>